<dbReference type="GO" id="GO:0009307">
    <property type="term" value="P:DNA restriction-modification system"/>
    <property type="evidence" value="ECO:0007669"/>
    <property type="project" value="UniProtKB-KW"/>
</dbReference>
<sequence>MPIYAVTIDRGMVRRDSLEREIAANASDEDNLRARAGDIVYNMMRMWQGAFGRAPEDCMVSPAYVVLSARKGHSARFFNHWFKQPRALYWLWAYSYGLTNDRLRLYYRDFARVPIRVPEFEEQERIADVLDALDARIQALEHRAETLVRFKEGTMQKLFSEQLRFDPPGGGAYDDWVDIRLGDVADFSKGRGVSRDDVVTDGLTPCIRYGELYTTYGETIRDVVSRTNADPRGLVLSQAGDVIVPASGEDPLEMASAACVTLDGIALGGDLNIIRSSLDGVFLAYLLRSAKRREIARLAQGYSVVHLYGHHLKSLKIRAPAQLEEQRRIAAFLRAIDEKIALVRHQASSTRTYKAALAARLLV</sequence>
<comment type="caution">
    <text evidence="5">The sequence shown here is derived from an EMBL/GenBank/DDBJ whole genome shotgun (WGS) entry which is preliminary data.</text>
</comment>
<dbReference type="SUPFAM" id="SSF116734">
    <property type="entry name" value="DNA methylase specificity domain"/>
    <property type="match status" value="2"/>
</dbReference>
<reference evidence="6" key="1">
    <citation type="submission" date="2018-05" db="EMBL/GenBank/DDBJ databases">
        <authorList>
            <person name="Li X."/>
        </authorList>
    </citation>
    <scope>NUCLEOTIDE SEQUENCE [LARGE SCALE GENOMIC DNA]</scope>
    <source>
        <strain evidence="6">LX32</strain>
    </source>
</reference>
<comment type="similarity">
    <text evidence="1">Belongs to the type-I restriction system S methylase family.</text>
</comment>
<evidence type="ECO:0000259" key="4">
    <source>
        <dbReference type="Pfam" id="PF01420"/>
    </source>
</evidence>
<dbReference type="AlphaFoldDB" id="A0A328ASK3"/>
<dbReference type="GO" id="GO:0003677">
    <property type="term" value="F:DNA binding"/>
    <property type="evidence" value="ECO:0007669"/>
    <property type="project" value="UniProtKB-KW"/>
</dbReference>
<dbReference type="PANTHER" id="PTHR30408:SF12">
    <property type="entry name" value="TYPE I RESTRICTION ENZYME MJAVIII SPECIFICITY SUBUNIT"/>
    <property type="match status" value="1"/>
</dbReference>
<dbReference type="InterPro" id="IPR000055">
    <property type="entry name" value="Restrct_endonuc_typeI_TRD"/>
</dbReference>
<feature type="domain" description="Type I restriction modification DNA specificity" evidence="4">
    <location>
        <begin position="48"/>
        <end position="142"/>
    </location>
</feature>
<name>A0A328ASK3_9CAUL</name>
<dbReference type="Gene3D" id="3.90.220.20">
    <property type="entry name" value="DNA methylase specificity domains"/>
    <property type="match status" value="2"/>
</dbReference>
<dbReference type="InterPro" id="IPR044946">
    <property type="entry name" value="Restrct_endonuc_typeI_TRD_sf"/>
</dbReference>
<dbReference type="InterPro" id="IPR052021">
    <property type="entry name" value="Type-I_RS_S_subunit"/>
</dbReference>
<evidence type="ECO:0000256" key="1">
    <source>
        <dbReference type="ARBA" id="ARBA00010923"/>
    </source>
</evidence>
<evidence type="ECO:0000313" key="5">
    <source>
        <dbReference type="EMBL" id="RAK55898.1"/>
    </source>
</evidence>
<feature type="domain" description="Type I restriction modification DNA specificity" evidence="4">
    <location>
        <begin position="174"/>
        <end position="344"/>
    </location>
</feature>
<proteinExistence type="inferred from homology"/>
<dbReference type="Gene3D" id="1.10.287.1120">
    <property type="entry name" value="Bipartite methylase S protein"/>
    <property type="match status" value="1"/>
</dbReference>
<protein>
    <recommendedName>
        <fullName evidence="4">Type I restriction modification DNA specificity domain-containing protein</fullName>
    </recommendedName>
</protein>
<evidence type="ECO:0000256" key="3">
    <source>
        <dbReference type="ARBA" id="ARBA00023125"/>
    </source>
</evidence>
<evidence type="ECO:0000256" key="2">
    <source>
        <dbReference type="ARBA" id="ARBA00022747"/>
    </source>
</evidence>
<gene>
    <name evidence="5" type="ORF">DJ017_15980</name>
</gene>
<accession>A0A328ASK3</accession>
<keyword evidence="2" id="KW-0680">Restriction system</keyword>
<organism evidence="5 6">
    <name type="scientific">Phenylobacterium soli</name>
    <dbReference type="NCBI Taxonomy" id="2170551"/>
    <lineage>
        <taxon>Bacteria</taxon>
        <taxon>Pseudomonadati</taxon>
        <taxon>Pseudomonadota</taxon>
        <taxon>Alphaproteobacteria</taxon>
        <taxon>Caulobacterales</taxon>
        <taxon>Caulobacteraceae</taxon>
        <taxon>Phenylobacterium</taxon>
    </lineage>
</organism>
<dbReference type="EMBL" id="QFYQ01000001">
    <property type="protein sequence ID" value="RAK55898.1"/>
    <property type="molecule type" value="Genomic_DNA"/>
</dbReference>
<evidence type="ECO:0000313" key="6">
    <source>
        <dbReference type="Proteomes" id="UP000249254"/>
    </source>
</evidence>
<keyword evidence="6" id="KW-1185">Reference proteome</keyword>
<keyword evidence="3" id="KW-0238">DNA-binding</keyword>
<dbReference type="PANTHER" id="PTHR30408">
    <property type="entry name" value="TYPE-1 RESTRICTION ENZYME ECOKI SPECIFICITY PROTEIN"/>
    <property type="match status" value="1"/>
</dbReference>
<dbReference type="CDD" id="cd16961">
    <property type="entry name" value="RMtype1_S_TRD-CR_like"/>
    <property type="match status" value="1"/>
</dbReference>
<dbReference type="Proteomes" id="UP000249254">
    <property type="component" value="Unassembled WGS sequence"/>
</dbReference>
<dbReference type="Pfam" id="PF01420">
    <property type="entry name" value="Methylase_S"/>
    <property type="match status" value="2"/>
</dbReference>